<feature type="domain" description="GerMN" evidence="2">
    <location>
        <begin position="87"/>
        <end position="175"/>
    </location>
</feature>
<proteinExistence type="predicted"/>
<keyword evidence="1" id="KW-0472">Membrane</keyword>
<sequence length="196" mass="21632">MKKKTFSLVLTITVVVIALVVGGIYLTKTMSIKKDKASIISKEKLENTKGATEDDGYIDITLYFGGDAEKSEIIKEERLINSEDLIGEMIMQELIKGPAKVSEKSKPILPKETRLLSFSIKDGIANINLSPEAMFQMSEVQEVTILKSISNSLSQLKSVSKIMITVDNQGVESLGGNYNISKPFTKDEIVTLKIQK</sequence>
<dbReference type="InterPro" id="IPR019606">
    <property type="entry name" value="GerMN"/>
</dbReference>
<feature type="transmembrane region" description="Helical" evidence="1">
    <location>
        <begin position="6"/>
        <end position="26"/>
    </location>
</feature>
<keyword evidence="1" id="KW-0812">Transmembrane</keyword>
<evidence type="ECO:0000313" key="4">
    <source>
        <dbReference type="Proteomes" id="UP000768462"/>
    </source>
</evidence>
<dbReference type="SMART" id="SM00909">
    <property type="entry name" value="Germane"/>
    <property type="match status" value="1"/>
</dbReference>
<dbReference type="AlphaFoldDB" id="A0A927ZHX3"/>
<comment type="caution">
    <text evidence="3">The sequence shown here is derived from an EMBL/GenBank/DDBJ whole genome shotgun (WGS) entry which is preliminary data.</text>
</comment>
<protein>
    <submittedName>
        <fullName evidence="3">Sporulation/spore germination protein</fullName>
    </submittedName>
</protein>
<keyword evidence="1" id="KW-1133">Transmembrane helix</keyword>
<dbReference type="Proteomes" id="UP000768462">
    <property type="component" value="Unassembled WGS sequence"/>
</dbReference>
<gene>
    <name evidence="3" type="ORF">E7215_02590</name>
</gene>
<evidence type="ECO:0000313" key="3">
    <source>
        <dbReference type="EMBL" id="MBE6059052.1"/>
    </source>
</evidence>
<organism evidence="3 4">
    <name type="scientific">Clostridium sulfidigenes</name>
    <dbReference type="NCBI Taxonomy" id="318464"/>
    <lineage>
        <taxon>Bacteria</taxon>
        <taxon>Bacillati</taxon>
        <taxon>Bacillota</taxon>
        <taxon>Clostridia</taxon>
        <taxon>Eubacteriales</taxon>
        <taxon>Clostridiaceae</taxon>
        <taxon>Clostridium</taxon>
    </lineage>
</organism>
<dbReference type="Pfam" id="PF10646">
    <property type="entry name" value="Germane"/>
    <property type="match status" value="1"/>
</dbReference>
<evidence type="ECO:0000256" key="1">
    <source>
        <dbReference type="SAM" id="Phobius"/>
    </source>
</evidence>
<name>A0A927ZHX3_9CLOT</name>
<dbReference type="EMBL" id="SVCM01000028">
    <property type="protein sequence ID" value="MBE6059052.1"/>
    <property type="molecule type" value="Genomic_DNA"/>
</dbReference>
<evidence type="ECO:0000259" key="2">
    <source>
        <dbReference type="SMART" id="SM00909"/>
    </source>
</evidence>
<reference evidence="3" key="1">
    <citation type="submission" date="2019-04" db="EMBL/GenBank/DDBJ databases">
        <title>Evolution of Biomass-Degrading Anaerobic Consortia Revealed by Metagenomics.</title>
        <authorList>
            <person name="Peng X."/>
        </authorList>
    </citation>
    <scope>NUCLEOTIDE SEQUENCE</scope>
    <source>
        <strain evidence="3">SIG254</strain>
    </source>
</reference>
<accession>A0A927ZHX3</accession>